<gene>
    <name evidence="1" type="ORF">PUN28_020065</name>
</gene>
<dbReference type="Proteomes" id="UP001430953">
    <property type="component" value="Unassembled WGS sequence"/>
</dbReference>
<organism evidence="1 2">
    <name type="scientific">Cardiocondyla obscurior</name>
    <dbReference type="NCBI Taxonomy" id="286306"/>
    <lineage>
        <taxon>Eukaryota</taxon>
        <taxon>Metazoa</taxon>
        <taxon>Ecdysozoa</taxon>
        <taxon>Arthropoda</taxon>
        <taxon>Hexapoda</taxon>
        <taxon>Insecta</taxon>
        <taxon>Pterygota</taxon>
        <taxon>Neoptera</taxon>
        <taxon>Endopterygota</taxon>
        <taxon>Hymenoptera</taxon>
        <taxon>Apocrita</taxon>
        <taxon>Aculeata</taxon>
        <taxon>Formicoidea</taxon>
        <taxon>Formicidae</taxon>
        <taxon>Myrmicinae</taxon>
        <taxon>Cardiocondyla</taxon>
    </lineage>
</organism>
<proteinExistence type="predicted"/>
<evidence type="ECO:0000313" key="1">
    <source>
        <dbReference type="EMBL" id="KAL0099232.1"/>
    </source>
</evidence>
<evidence type="ECO:0000313" key="2">
    <source>
        <dbReference type="Proteomes" id="UP001430953"/>
    </source>
</evidence>
<sequence>MRHNLHVSSSSPMLYRSRKPSIKKMIIVYILILRSSYFKR</sequence>
<protein>
    <submittedName>
        <fullName evidence="1">Uncharacterized protein</fullName>
    </submittedName>
</protein>
<keyword evidence="2" id="KW-1185">Reference proteome</keyword>
<name>A0AAW2EBP3_9HYME</name>
<reference evidence="1 2" key="1">
    <citation type="submission" date="2023-03" db="EMBL/GenBank/DDBJ databases">
        <title>High recombination rates correlate with genetic variation in Cardiocondyla obscurior ants.</title>
        <authorList>
            <person name="Errbii M."/>
        </authorList>
    </citation>
    <scope>NUCLEOTIDE SEQUENCE [LARGE SCALE GENOMIC DNA]</scope>
    <source>
        <strain evidence="1">Alpha-2009</strain>
        <tissue evidence="1">Whole body</tissue>
    </source>
</reference>
<accession>A0AAW2EBP3</accession>
<dbReference type="AlphaFoldDB" id="A0AAW2EBP3"/>
<comment type="caution">
    <text evidence="1">The sequence shown here is derived from an EMBL/GenBank/DDBJ whole genome shotgun (WGS) entry which is preliminary data.</text>
</comment>
<dbReference type="EMBL" id="JADYXP020000028">
    <property type="protein sequence ID" value="KAL0099232.1"/>
    <property type="molecule type" value="Genomic_DNA"/>
</dbReference>